<feature type="coiled-coil region" evidence="7">
    <location>
        <begin position="749"/>
        <end position="783"/>
    </location>
</feature>
<feature type="region of interest" description="Disordered" evidence="8">
    <location>
        <begin position="854"/>
        <end position="874"/>
    </location>
</feature>
<dbReference type="GeneID" id="90927058"/>
<dbReference type="FunFam" id="3.40.50.300:FF:000901">
    <property type="entry name" value="Chromosome partition protein Smc"/>
    <property type="match status" value="1"/>
</dbReference>
<dbReference type="GO" id="GO:0005694">
    <property type="term" value="C:chromosome"/>
    <property type="evidence" value="ECO:0007669"/>
    <property type="project" value="InterPro"/>
</dbReference>
<dbReference type="Gene3D" id="3.40.50.300">
    <property type="entry name" value="P-loop containing nucleotide triphosphate hydrolases"/>
    <property type="match status" value="2"/>
</dbReference>
<feature type="domain" description="SMC hinge" evidence="9">
    <location>
        <begin position="512"/>
        <end position="718"/>
    </location>
</feature>
<evidence type="ECO:0000256" key="2">
    <source>
        <dbReference type="ARBA" id="ARBA00022490"/>
    </source>
</evidence>
<evidence type="ECO:0000259" key="9">
    <source>
        <dbReference type="SMART" id="SM00968"/>
    </source>
</evidence>
<feature type="compositionally biased region" description="Acidic residues" evidence="8">
    <location>
        <begin position="857"/>
        <end position="869"/>
    </location>
</feature>
<comment type="subcellular location">
    <subcellularLocation>
        <location evidence="1 7">Cytoplasm</location>
    </subcellularLocation>
</comment>
<comment type="similarity">
    <text evidence="7">Belongs to the SMC family.</text>
</comment>
<dbReference type="RefSeq" id="WP_085925205.1">
    <property type="nucleotide sequence ID" value="NZ_BAABSS010000036.1"/>
</dbReference>
<dbReference type="InterPro" id="IPR003395">
    <property type="entry name" value="RecF/RecN/SMC_N"/>
</dbReference>
<keyword evidence="6 7" id="KW-0238">DNA-binding</keyword>
<name>A0AAE6TUJ8_STRPT</name>
<dbReference type="Gene3D" id="1.10.287.1490">
    <property type="match status" value="1"/>
</dbReference>
<dbReference type="GO" id="GO:0030261">
    <property type="term" value="P:chromosome condensation"/>
    <property type="evidence" value="ECO:0007669"/>
    <property type="project" value="InterPro"/>
</dbReference>
<gene>
    <name evidence="7" type="primary">smc</name>
    <name evidence="10" type="ORF">CP981_27785</name>
</gene>
<dbReference type="Pfam" id="PF02463">
    <property type="entry name" value="SMC_N"/>
    <property type="match status" value="1"/>
</dbReference>
<keyword evidence="2 7" id="KW-0963">Cytoplasm</keyword>
<keyword evidence="5 7" id="KW-0175">Coiled coil</keyword>
<dbReference type="SUPFAM" id="SSF52540">
    <property type="entry name" value="P-loop containing nucleoside triphosphate hydrolases"/>
    <property type="match status" value="1"/>
</dbReference>
<evidence type="ECO:0000256" key="6">
    <source>
        <dbReference type="ARBA" id="ARBA00023125"/>
    </source>
</evidence>
<evidence type="ECO:0000313" key="11">
    <source>
        <dbReference type="Proteomes" id="UP000325458"/>
    </source>
</evidence>
<evidence type="ECO:0000256" key="1">
    <source>
        <dbReference type="ARBA" id="ARBA00004496"/>
    </source>
</evidence>
<dbReference type="GO" id="GO:0007059">
    <property type="term" value="P:chromosome segregation"/>
    <property type="evidence" value="ECO:0007669"/>
    <property type="project" value="UniProtKB-UniRule"/>
</dbReference>
<dbReference type="InterPro" id="IPR011890">
    <property type="entry name" value="SMC_prok"/>
</dbReference>
<dbReference type="PIRSF" id="PIRSF005719">
    <property type="entry name" value="SMC"/>
    <property type="match status" value="1"/>
</dbReference>
<reference evidence="10 11" key="1">
    <citation type="submission" date="2017-09" db="EMBL/GenBank/DDBJ databases">
        <authorList>
            <person name="Lee N."/>
            <person name="Cho B.-K."/>
        </authorList>
    </citation>
    <scope>NUCLEOTIDE SEQUENCE [LARGE SCALE GENOMIC DNA]</scope>
    <source>
        <strain evidence="10 11">ATCC 23948</strain>
    </source>
</reference>
<proteinExistence type="inferred from homology"/>
<feature type="binding site" evidence="7">
    <location>
        <begin position="32"/>
        <end position="39"/>
    </location>
    <ligand>
        <name>ATP</name>
        <dbReference type="ChEBI" id="CHEBI:30616"/>
    </ligand>
</feature>
<feature type="coiled-coil region" evidence="7">
    <location>
        <begin position="330"/>
        <end position="382"/>
    </location>
</feature>
<comment type="domain">
    <text evidence="7">Contains large globular domains required for ATP hydrolysis at each terminus and a third globular domain forming a flexible hinge near the middle of the molecule. These domains are separated by coiled-coil structures.</text>
</comment>
<dbReference type="SUPFAM" id="SSF75553">
    <property type="entry name" value="Smc hinge domain"/>
    <property type="match status" value="2"/>
</dbReference>
<evidence type="ECO:0000313" key="10">
    <source>
        <dbReference type="EMBL" id="QEV57108.1"/>
    </source>
</evidence>
<dbReference type="Pfam" id="PF06470">
    <property type="entry name" value="SMC_hinge"/>
    <property type="match status" value="1"/>
</dbReference>
<dbReference type="FunFam" id="3.40.50.300:FF:000984">
    <property type="entry name" value="Chromosome partition protein Smc"/>
    <property type="match status" value="1"/>
</dbReference>
<dbReference type="GO" id="GO:0006260">
    <property type="term" value="P:DNA replication"/>
    <property type="evidence" value="ECO:0007669"/>
    <property type="project" value="UniProtKB-UniRule"/>
</dbReference>
<sequence>MHLKSLTLRGFKSFASATTLRFEPGITCVVGPNGSGKSNVVDALSWVMGEQGAKSLRGGKMEDVIFAGTTGRLPLGRAEVSLTIDNSDGALPIEYAEVTLTRIMFRNGGSEYQINGDTCRLLDIQELLSDSGIGREMHVIVGQGQLDSVLHADPMGRRAFIEEAAGVLKHRKRKEKALRKLEAMKANLARVQDLTDELRRQLKPLGRQAAVARRAAVIQADLRDARLRLLADDLVTLRRALRAEIADEAALKERKQTAEDRLRTAQQREAALEEEVRTLTPRVQRAQQTWYELSQLAERVRGTISLAEARVKSATAAPPEERHGRDPEDMEREAARIREQEAELSAALEAASRALEDTVEHRAGLERQLSDEERRLRDVARAIADRREGLARLSGQVTAARGRAASAQAEIGRLAEARDAARSRAETAQEEYEQLRAEVDGLDADDEEIAERHEAARRELAETETALTAAREALTAAERERAATAARHDALALGLRRKDGTGALLAAADRLTGLLGPAAELLTVTPGFEIPVAAALGAAADAVAVTGPATAAEAIRLLRKQDAGRAAMVLGGTGGRSGTGRVPAPARAVEATEGGGAAEAVGAVDAAEGAAWGGDAGASGAGGAAGVASAAGAHGADPVRRAGGADGLAGAAEGTAVEVCAGAAGAPEAAVHRVPGPRAEPVPAAELVRGPAELTAAVARLLRDVVVVGTLEDAEDLVAARPELMAVTGEGDLLGAHFAQGGSAGAPSLLEVQASVDEAAAELEELAARCEELAEAQRAAAERRTAGAALVEELAERWRAADREKSKVAGDLGRLGGQARAAAGEAERCEAAAAKAEEALLRATEEAEELAERLAVAEEDPGVGDEEPDTSVRDRLAADGANARQTEMEARLQARTHEERVKALAGRADALDRGARAEREARARAERRRARLRHEAAVAGAVAAGARQLLAHIEVSAVRAEEERGAADRAKAEREQALVAERNQGRELKSELDKLTDSMHRGEVLGAEKRLRIEQLESKALEELGVEPAGLMSEYGPEQPVPPSPPAEGEVLPDDPEHPRNQPVPYVRAEQEKRLKAAERAYQQLGKVNPLALEEFAALEERHKFLSEQLEDLKKTRADLMQVVKEVDERVEQVFTEAYHDTAREFEGVFARLFPGGEGRLVLTDPDDMLSTGVDVEARPPGKKVKRLSLLSGGERSLTAVALLVSIFKARPSPFYVMDEVEAALDDTNLQRLIRIMEELQESSQLIVITHQKRTMEVADALYGVSMQGDGVSKVISQRLH</sequence>
<evidence type="ECO:0000256" key="8">
    <source>
        <dbReference type="SAM" id="MobiDB-lite"/>
    </source>
</evidence>
<feature type="coiled-coil region" evidence="7">
    <location>
        <begin position="411"/>
        <end position="480"/>
    </location>
</feature>
<dbReference type="GO" id="GO:0003677">
    <property type="term" value="F:DNA binding"/>
    <property type="evidence" value="ECO:0007669"/>
    <property type="project" value="UniProtKB-UniRule"/>
</dbReference>
<evidence type="ECO:0000256" key="7">
    <source>
        <dbReference type="HAMAP-Rule" id="MF_01894"/>
    </source>
</evidence>
<dbReference type="InterPro" id="IPR036277">
    <property type="entry name" value="SMC_hinge_sf"/>
</dbReference>
<evidence type="ECO:0000256" key="4">
    <source>
        <dbReference type="ARBA" id="ARBA00022840"/>
    </source>
</evidence>
<dbReference type="Gene3D" id="1.20.1060.20">
    <property type="match status" value="1"/>
</dbReference>
<dbReference type="Proteomes" id="UP000325458">
    <property type="component" value="Chromosome"/>
</dbReference>
<comment type="subunit">
    <text evidence="7">Homodimer.</text>
</comment>
<evidence type="ECO:0000256" key="3">
    <source>
        <dbReference type="ARBA" id="ARBA00022741"/>
    </source>
</evidence>
<dbReference type="PANTHER" id="PTHR43977">
    <property type="entry name" value="STRUCTURAL MAINTENANCE OF CHROMOSOMES PROTEIN 3"/>
    <property type="match status" value="1"/>
</dbReference>
<evidence type="ECO:0000256" key="5">
    <source>
        <dbReference type="ARBA" id="ARBA00023054"/>
    </source>
</evidence>
<dbReference type="InterPro" id="IPR024704">
    <property type="entry name" value="SMC"/>
</dbReference>
<keyword evidence="3 7" id="KW-0547">Nucleotide-binding</keyword>
<dbReference type="InterPro" id="IPR027417">
    <property type="entry name" value="P-loop_NTPase"/>
</dbReference>
<dbReference type="GO" id="GO:0005524">
    <property type="term" value="F:ATP binding"/>
    <property type="evidence" value="ECO:0007669"/>
    <property type="project" value="UniProtKB-UniRule"/>
</dbReference>
<dbReference type="KEGG" id="spla:CP981_27785"/>
<dbReference type="HAMAP" id="MF_01894">
    <property type="entry name" value="Smc_prok"/>
    <property type="match status" value="1"/>
</dbReference>
<protein>
    <recommendedName>
        <fullName evidence="7">Chromosome partition protein Smc</fullName>
    </recommendedName>
</protein>
<keyword evidence="4 7" id="KW-0067">ATP-binding</keyword>
<comment type="function">
    <text evidence="7">Required for chromosome condensation and partitioning.</text>
</comment>
<dbReference type="GO" id="GO:0016887">
    <property type="term" value="F:ATP hydrolysis activity"/>
    <property type="evidence" value="ECO:0007669"/>
    <property type="project" value="InterPro"/>
</dbReference>
<feature type="region of interest" description="Disordered" evidence="8">
    <location>
        <begin position="1031"/>
        <end position="1062"/>
    </location>
</feature>
<accession>A0AAE6TUJ8</accession>
<feature type="coiled-coil region" evidence="7">
    <location>
        <begin position="1068"/>
        <end position="1130"/>
    </location>
</feature>
<organism evidence="10 11">
    <name type="scientific">Streptomyces platensis</name>
    <dbReference type="NCBI Taxonomy" id="58346"/>
    <lineage>
        <taxon>Bacteria</taxon>
        <taxon>Bacillati</taxon>
        <taxon>Actinomycetota</taxon>
        <taxon>Actinomycetes</taxon>
        <taxon>Kitasatosporales</taxon>
        <taxon>Streptomycetaceae</taxon>
        <taxon>Streptomyces</taxon>
    </lineage>
</organism>
<feature type="coiled-coil region" evidence="7">
    <location>
        <begin position="248"/>
        <end position="275"/>
    </location>
</feature>
<dbReference type="SMART" id="SM00968">
    <property type="entry name" value="SMC_hinge"/>
    <property type="match status" value="1"/>
</dbReference>
<dbReference type="CDD" id="cd03278">
    <property type="entry name" value="ABC_SMC_barmotin"/>
    <property type="match status" value="2"/>
</dbReference>
<feature type="coiled-coil region" evidence="7">
    <location>
        <begin position="167"/>
        <end position="201"/>
    </location>
</feature>
<dbReference type="EMBL" id="CP023691">
    <property type="protein sequence ID" value="QEV57108.1"/>
    <property type="molecule type" value="Genomic_DNA"/>
</dbReference>
<dbReference type="InterPro" id="IPR010935">
    <property type="entry name" value="SMC_hinge"/>
</dbReference>
<dbReference type="GO" id="GO:0005737">
    <property type="term" value="C:cytoplasm"/>
    <property type="evidence" value="ECO:0007669"/>
    <property type="project" value="UniProtKB-SubCell"/>
</dbReference>
<dbReference type="GO" id="GO:0007062">
    <property type="term" value="P:sister chromatid cohesion"/>
    <property type="evidence" value="ECO:0007669"/>
    <property type="project" value="InterPro"/>
</dbReference>